<evidence type="ECO:0000313" key="4">
    <source>
        <dbReference type="EMBL" id="CAB4123252.1"/>
    </source>
</evidence>
<dbReference type="Pfam" id="PF12224">
    <property type="entry name" value="Amidoligase_2"/>
    <property type="match status" value="1"/>
</dbReference>
<dbReference type="Pfam" id="PF18905">
    <property type="entry name" value="DUF5661"/>
    <property type="match status" value="1"/>
</dbReference>
<dbReference type="InterPro" id="IPR022025">
    <property type="entry name" value="Amidoligase_2"/>
</dbReference>
<feature type="compositionally biased region" description="Basic residues" evidence="2">
    <location>
        <begin position="1027"/>
        <end position="1036"/>
    </location>
</feature>
<feature type="region of interest" description="Disordered" evidence="2">
    <location>
        <begin position="978"/>
        <end position="997"/>
    </location>
</feature>
<protein>
    <submittedName>
        <fullName evidence="4">Cytidine and deoxycytidylate deaminase domain containing protein</fullName>
    </submittedName>
</protein>
<feature type="compositionally biased region" description="Acidic residues" evidence="2">
    <location>
        <begin position="481"/>
        <end position="497"/>
    </location>
</feature>
<evidence type="ECO:0000256" key="1">
    <source>
        <dbReference type="SAM" id="Coils"/>
    </source>
</evidence>
<dbReference type="SUPFAM" id="SSF53927">
    <property type="entry name" value="Cytidine deaminase-like"/>
    <property type="match status" value="1"/>
</dbReference>
<proteinExistence type="predicted"/>
<organism evidence="4">
    <name type="scientific">uncultured Caudovirales phage</name>
    <dbReference type="NCBI Taxonomy" id="2100421"/>
    <lineage>
        <taxon>Viruses</taxon>
        <taxon>Duplodnaviria</taxon>
        <taxon>Heunggongvirae</taxon>
        <taxon>Uroviricota</taxon>
        <taxon>Caudoviricetes</taxon>
        <taxon>Peduoviridae</taxon>
        <taxon>Maltschvirus</taxon>
        <taxon>Maltschvirus maltsch</taxon>
    </lineage>
</organism>
<dbReference type="Pfam" id="PF00383">
    <property type="entry name" value="dCMP_cyt_deam_1"/>
    <property type="match status" value="1"/>
</dbReference>
<dbReference type="GO" id="GO:0003824">
    <property type="term" value="F:catalytic activity"/>
    <property type="evidence" value="ECO:0007669"/>
    <property type="project" value="InterPro"/>
</dbReference>
<feature type="coiled-coil region" evidence="1">
    <location>
        <begin position="95"/>
        <end position="122"/>
    </location>
</feature>
<keyword evidence="1" id="KW-0175">Coiled coil</keyword>
<gene>
    <name evidence="4" type="ORF">UFOVP29_411</name>
</gene>
<feature type="region of interest" description="Disordered" evidence="2">
    <location>
        <begin position="476"/>
        <end position="497"/>
    </location>
</feature>
<evidence type="ECO:0000256" key="2">
    <source>
        <dbReference type="SAM" id="MobiDB-lite"/>
    </source>
</evidence>
<dbReference type="InterPro" id="IPR043720">
    <property type="entry name" value="DUF5661"/>
</dbReference>
<accession>A0A6J5KPZ7</accession>
<name>A0A6J5KPZ7_9CAUD</name>
<sequence length="1680" mass="190674">MKLIKILEDRLLDNPTKTPEQIAQDQNVDVAQVLRALKKGITVEQEHTSDIRVAREIALDHLSERWDYYDVLAKAERNPVAEAEVPGTQMVTLDVSQLQEALTFLQELAENINDESMNYEDRPDLFKKLERDHRAITAVETVMRNNLRALKKPELLQTNIFLYDVDDSDLSYMDFVGAIHVQLHGTVAEVKWIGSYDASGRQLMQAAMKIAKQRGATSMKLDAKWESEGFYHKMGFKQSGPTVDQPLSGSQLTPFHRELDESARLLELFDPNKLPANIRIKHTDVGERYNTWKVSIDDQQYSVDVDYYNTVDEKFADGRLGIYYVYFGLETGGGVHFGITKTGKSFEIFAAVAAILYRFQKSKPSVGGFYFSAEEPSRQKLYSALSNKMAQSLGWRNDRDLVAKVFGKNSSRSMFLITTPKLSAYMHSRLDQTTPTQELDEVVMSPNALKTWVRQNANILAGVKIGFEAEMCVPDLTRSSDDDDAEHEPDYSDDEEISNYNWQSDIKRWFQEHDADGMNGRNEVRGAIDQCQSEIDDWISNQMSFSESEIKEVISSNNPDFSDEEVEESFDNQDGEYDTAVEELQQSVYENFEFSDWGRENRCRKMSDFASKYDLIWPVYHSSGGSGGGEMSYSELADSWTETSGYKSTASTGYHSAKRQPDLWIFEPDSSIKSDDSDDGGVELVSPPMPFDQGIAALAKFFQWAPSVNAYANQSCGFHIGVSLPPEIQKTIDPVKLLLFLGDEHVLAEFGRSFNTYTKSSMKSLRQRIQQWISQNYSTPQDGLAFIKSTLADPAQSVLPQMARRGDRYVSVNIKDNYIEFRSAGGDYFEKQQEIFNTVMRYVRAMTIASDPQAEKQEYLKKLYKLLAGSIQQPDNPMGAFMRYSAGQITRDELLKIIQQKAPSNQPPGAATALTQTAFGDFGDSWQHYEVFRARDEFKVHEFMATDDQDAQARLRRWAENNNENPRDYVVKPVIFENSPEHRDPGQPVSGSQRTPFRKKLAEKWSRKYKKGIDCAHPRGFSQRAHCAGRKKRQAHGKTSSRSVSETAQISEIHSYHKLDRILVKLCDLVDSRHAQDPEKYGLVGAALLDPKNQIATGVSTKHDGQWYHAERRAMTAYRKKYGSIPPGCIIVVTCSPCSERMDSRHGDSCTDLINSSAVKKVYCGFDDETQPENQREFNIIETADPEIRDRCRGYAEQFMDWEVEQMKENTGDGVDQTSPVTETLKKVKGRWALVSRKDPSKVLQYYHGSGHPSKEWVNKVERRVHSFSENFADHKGPGRPGDSQRHGIPKNATMAQLTKAAKSKGRKGQLARWQINMRRGQKKESLQELFDPGNLPEDIEIKQYVDNANHKKWTITRGDQTWKLRIEHSKDSNVWEAVLSSVTKKLSFDVTGEGSAPHIFGAVYAILFQEAKRDPNIKGYLFAAKEPSRRKLYRVLSRKLSQQLNWVYDPSTGSQLRNLPNDEVFAILSPETYDYVNKKLSEASQPSAQTGAALTIWDIDDTLMHTTARVFVVEPSGRRRHLSASEFNSYELRPGEKYDFAEFTDSKLFYDTSKPIEKIWRTAQNTLANIGKRPGSRMIVVTARAEFDNTSLFLKTFEKHGMDMSKVKVYTVAGASNKKPLIKRLLLKGNFTEARLFDDHPGNLRDFLSLHQDFPDIRLKAFAVGADGSVGKPVILGGK</sequence>
<dbReference type="EMBL" id="LR796167">
    <property type="protein sequence ID" value="CAB4123252.1"/>
    <property type="molecule type" value="Genomic_DNA"/>
</dbReference>
<dbReference type="Gene3D" id="3.40.140.10">
    <property type="entry name" value="Cytidine Deaminase, domain 2"/>
    <property type="match status" value="1"/>
</dbReference>
<dbReference type="InterPro" id="IPR002125">
    <property type="entry name" value="CMP_dCMP_dom"/>
</dbReference>
<feature type="region of interest" description="Disordered" evidence="2">
    <location>
        <begin position="1022"/>
        <end position="1044"/>
    </location>
</feature>
<reference evidence="4" key="1">
    <citation type="submission" date="2020-04" db="EMBL/GenBank/DDBJ databases">
        <authorList>
            <person name="Chiriac C."/>
            <person name="Salcher M."/>
            <person name="Ghai R."/>
            <person name="Kavagutti S V."/>
        </authorList>
    </citation>
    <scope>NUCLEOTIDE SEQUENCE</scope>
</reference>
<dbReference type="InterPro" id="IPR016193">
    <property type="entry name" value="Cytidine_deaminase-like"/>
</dbReference>
<dbReference type="InterPro" id="IPR016181">
    <property type="entry name" value="Acyl_CoA_acyltransferase"/>
</dbReference>
<feature type="domain" description="CMP/dCMP-type deaminase" evidence="3">
    <location>
        <begin position="1073"/>
        <end position="1165"/>
    </location>
</feature>
<evidence type="ECO:0000259" key="3">
    <source>
        <dbReference type="Pfam" id="PF00383"/>
    </source>
</evidence>
<dbReference type="SUPFAM" id="SSF55729">
    <property type="entry name" value="Acyl-CoA N-acyltransferases (Nat)"/>
    <property type="match status" value="1"/>
</dbReference>
<dbReference type="Gene3D" id="3.40.630.30">
    <property type="match status" value="1"/>
</dbReference>